<accession>A0A401JHH5</accession>
<reference evidence="2 3" key="1">
    <citation type="journal article" date="2019" name="Front. Microbiol.">
        <title>Genomes of Neutrophilic Sulfur-Oxidizing Chemolithoautotrophs Representing 9 Proteobacterial Species From 8 Genera.</title>
        <authorList>
            <person name="Watanabe T."/>
            <person name="Kojima H."/>
            <person name="Umezawa K."/>
            <person name="Hori C."/>
            <person name="Takasuka T.E."/>
            <person name="Kato Y."/>
            <person name="Fukui M."/>
        </authorList>
    </citation>
    <scope>NUCLEOTIDE SEQUENCE [LARGE SCALE GENOMIC DNA]</scope>
    <source>
        <strain evidence="2 3">TTN</strain>
    </source>
</reference>
<feature type="chain" id="PRO_5019305673" description="Copper-binding protein" evidence="1">
    <location>
        <begin position="22"/>
        <end position="121"/>
    </location>
</feature>
<gene>
    <name evidence="2" type="ORF">SFMTTN_3278</name>
</gene>
<dbReference type="OrthoDB" id="9180744at2"/>
<name>A0A401JHH5_9PROT</name>
<proteinExistence type="predicted"/>
<dbReference type="Proteomes" id="UP000286806">
    <property type="component" value="Unassembled WGS sequence"/>
</dbReference>
<dbReference type="Pfam" id="PF11604">
    <property type="entry name" value="CusF_Ec"/>
    <property type="match status" value="1"/>
</dbReference>
<dbReference type="InterPro" id="IPR021647">
    <property type="entry name" value="CusF_Ec"/>
</dbReference>
<comment type="caution">
    <text evidence="2">The sequence shown here is derived from an EMBL/GenBank/DDBJ whole genome shotgun (WGS) entry which is preliminary data.</text>
</comment>
<evidence type="ECO:0000313" key="2">
    <source>
        <dbReference type="EMBL" id="GBL47439.1"/>
    </source>
</evidence>
<dbReference type="InterPro" id="IPR042230">
    <property type="entry name" value="CusF_sf"/>
</dbReference>
<evidence type="ECO:0000313" key="3">
    <source>
        <dbReference type="Proteomes" id="UP000286806"/>
    </source>
</evidence>
<dbReference type="Gene3D" id="2.40.50.320">
    <property type="entry name" value="Copper binding periplasmic protein CusF"/>
    <property type="match status" value="1"/>
</dbReference>
<dbReference type="AlphaFoldDB" id="A0A401JHH5"/>
<dbReference type="EMBL" id="BGOW01000044">
    <property type="protein sequence ID" value="GBL47439.1"/>
    <property type="molecule type" value="Genomic_DNA"/>
</dbReference>
<dbReference type="RefSeq" id="WP_124706199.1">
    <property type="nucleotide sequence ID" value="NZ_BGOW01000044.1"/>
</dbReference>
<evidence type="ECO:0000256" key="1">
    <source>
        <dbReference type="SAM" id="SignalP"/>
    </source>
</evidence>
<keyword evidence="3" id="KW-1185">Reference proteome</keyword>
<organism evidence="2 3">
    <name type="scientific">Sulfuriferula multivorans</name>
    <dbReference type="NCBI Taxonomy" id="1559896"/>
    <lineage>
        <taxon>Bacteria</taxon>
        <taxon>Pseudomonadati</taxon>
        <taxon>Pseudomonadota</taxon>
        <taxon>Betaproteobacteria</taxon>
        <taxon>Nitrosomonadales</taxon>
        <taxon>Sulfuricellaceae</taxon>
        <taxon>Sulfuriferula</taxon>
    </lineage>
</organism>
<feature type="signal peptide" evidence="1">
    <location>
        <begin position="1"/>
        <end position="21"/>
    </location>
</feature>
<sequence>MLLKLSAALILLLALNGTAVADSAHHAGAAKLAGTEANLPLIDGEVKKVDKDTGKLTIKHGPITNLGMPAMTMVFRVNDPAMLDKVKSGDKIRFAADKVSGVLTVMRVEPASAAGGNPQAE</sequence>
<evidence type="ECO:0008006" key="4">
    <source>
        <dbReference type="Google" id="ProtNLM"/>
    </source>
</evidence>
<keyword evidence="1" id="KW-0732">Signal</keyword>
<protein>
    <recommendedName>
        <fullName evidence="4">Copper-binding protein</fullName>
    </recommendedName>
</protein>